<dbReference type="Pfam" id="PF11385">
    <property type="entry name" value="DUF3189"/>
    <property type="match status" value="1"/>
</dbReference>
<dbReference type="RefSeq" id="WP_267150182.1">
    <property type="nucleotide sequence ID" value="NZ_JAPMLT010000001.1"/>
</dbReference>
<comment type="caution">
    <text evidence="1">The sequence shown here is derived from an EMBL/GenBank/DDBJ whole genome shotgun (WGS) entry which is preliminary data.</text>
</comment>
<protein>
    <submittedName>
        <fullName evidence="1">DUF3189 family protein</fullName>
    </submittedName>
</protein>
<dbReference type="EMBL" id="JAPMLT010000001">
    <property type="protein sequence ID" value="MCX7568950.1"/>
    <property type="molecule type" value="Genomic_DNA"/>
</dbReference>
<evidence type="ECO:0000313" key="1">
    <source>
        <dbReference type="EMBL" id="MCX7568950.1"/>
    </source>
</evidence>
<organism evidence="1 2">
    <name type="scientific">Tumebacillus lacus</name>
    <dbReference type="NCBI Taxonomy" id="2995335"/>
    <lineage>
        <taxon>Bacteria</taxon>
        <taxon>Bacillati</taxon>
        <taxon>Bacillota</taxon>
        <taxon>Bacilli</taxon>
        <taxon>Bacillales</taxon>
        <taxon>Alicyclobacillaceae</taxon>
        <taxon>Tumebacillus</taxon>
    </lineage>
</organism>
<keyword evidence="2" id="KW-1185">Reference proteome</keyword>
<dbReference type="InterPro" id="IPR021525">
    <property type="entry name" value="DUF3189"/>
</dbReference>
<name>A0ABT3WWA2_9BACL</name>
<proteinExistence type="predicted"/>
<gene>
    <name evidence="1" type="ORF">OS242_03110</name>
</gene>
<accession>A0ABT3WWA2</accession>
<evidence type="ECO:0000313" key="2">
    <source>
        <dbReference type="Proteomes" id="UP001208017"/>
    </source>
</evidence>
<reference evidence="1 2" key="1">
    <citation type="submission" date="2022-11" db="EMBL/GenBank/DDBJ databases">
        <title>Study of microbial diversity in lake waters.</title>
        <authorList>
            <person name="Zhang J."/>
        </authorList>
    </citation>
    <scope>NUCLEOTIDE SEQUENCE [LARGE SCALE GENOMIC DNA]</scope>
    <source>
        <strain evidence="1 2">DT12</strain>
    </source>
</reference>
<dbReference type="Proteomes" id="UP001208017">
    <property type="component" value="Unassembled WGS sequence"/>
</dbReference>
<sequence length="149" mass="17431">MKHRVYYDSGTGVAALLAAAIRLKKLRGDVLPSVETVAAFLRDHDKVRPKGDVHLLGELRGERIYWCGLGRSATIAVRTWRHFLHLYEERQEDYFFYQVPSPKKRRWKRGERLLNKPGQREKARQYLAEAAVKEYALFLTVLMTDWQEG</sequence>